<comment type="caution">
    <text evidence="8">The sequence shown here is derived from an EMBL/GenBank/DDBJ whole genome shotgun (WGS) entry which is preliminary data.</text>
</comment>
<dbReference type="SUPFAM" id="SSF82866">
    <property type="entry name" value="Multidrug efflux transporter AcrB transmembrane domain"/>
    <property type="match status" value="2"/>
</dbReference>
<keyword evidence="3 6" id="KW-0812">Transmembrane</keyword>
<feature type="transmembrane region" description="Helical" evidence="6">
    <location>
        <begin position="287"/>
        <end position="307"/>
    </location>
</feature>
<dbReference type="GO" id="GO:0005886">
    <property type="term" value="C:plasma membrane"/>
    <property type="evidence" value="ECO:0007669"/>
    <property type="project" value="UniProtKB-SubCell"/>
</dbReference>
<feature type="transmembrane region" description="Helical" evidence="6">
    <location>
        <begin position="226"/>
        <end position="248"/>
    </location>
</feature>
<dbReference type="RefSeq" id="WP_132574616.1">
    <property type="nucleotide sequence ID" value="NZ_CBCSGL010000026.1"/>
</dbReference>
<keyword evidence="2" id="KW-1003">Cell membrane</keyword>
<evidence type="ECO:0000256" key="4">
    <source>
        <dbReference type="ARBA" id="ARBA00022989"/>
    </source>
</evidence>
<dbReference type="Pfam" id="PF03176">
    <property type="entry name" value="MMPL"/>
    <property type="match status" value="2"/>
</dbReference>
<dbReference type="AlphaFoldDB" id="A0A4R3UL34"/>
<proteinExistence type="predicted"/>
<dbReference type="PANTHER" id="PTHR33406:SF10">
    <property type="entry name" value="SSD DOMAIN-CONTAINING PROTEIN"/>
    <property type="match status" value="1"/>
</dbReference>
<feature type="transmembrane region" description="Helical" evidence="6">
    <location>
        <begin position="327"/>
        <end position="350"/>
    </location>
</feature>
<feature type="transmembrane region" description="Helical" evidence="6">
    <location>
        <begin position="624"/>
        <end position="642"/>
    </location>
</feature>
<reference evidence="8 9" key="1">
    <citation type="submission" date="2019-03" db="EMBL/GenBank/DDBJ databases">
        <title>Genomic Encyclopedia of Type Strains, Phase IV (KMG-IV): sequencing the most valuable type-strain genomes for metagenomic binning, comparative biology and taxonomic classification.</title>
        <authorList>
            <person name="Goeker M."/>
        </authorList>
    </citation>
    <scope>NUCLEOTIDE SEQUENCE [LARGE SCALE GENOMIC DNA]</scope>
    <source>
        <strain evidence="8 9">DSM 654</strain>
    </source>
</reference>
<organism evidence="8 9">
    <name type="scientific">Roseateles saccharophilus</name>
    <name type="common">Pseudomonas saccharophila</name>
    <dbReference type="NCBI Taxonomy" id="304"/>
    <lineage>
        <taxon>Bacteria</taxon>
        <taxon>Pseudomonadati</taxon>
        <taxon>Pseudomonadota</taxon>
        <taxon>Betaproteobacteria</taxon>
        <taxon>Burkholderiales</taxon>
        <taxon>Sphaerotilaceae</taxon>
        <taxon>Roseateles</taxon>
    </lineage>
</organism>
<evidence type="ECO:0000313" key="8">
    <source>
        <dbReference type="EMBL" id="TCU91073.1"/>
    </source>
</evidence>
<feature type="transmembrane region" description="Helical" evidence="6">
    <location>
        <begin position="678"/>
        <end position="696"/>
    </location>
</feature>
<evidence type="ECO:0000256" key="6">
    <source>
        <dbReference type="SAM" id="Phobius"/>
    </source>
</evidence>
<protein>
    <submittedName>
        <fullName evidence="8">Putative RND superfamily exporter protein</fullName>
    </submittedName>
</protein>
<dbReference type="EMBL" id="SMBU01000027">
    <property type="protein sequence ID" value="TCU91073.1"/>
    <property type="molecule type" value="Genomic_DNA"/>
</dbReference>
<dbReference type="PANTHER" id="PTHR33406">
    <property type="entry name" value="MEMBRANE PROTEIN MJ1562-RELATED"/>
    <property type="match status" value="1"/>
</dbReference>
<keyword evidence="9" id="KW-1185">Reference proteome</keyword>
<dbReference type="OrthoDB" id="9176717at2"/>
<feature type="domain" description="Membrane transport protein MMPL" evidence="7">
    <location>
        <begin position="550"/>
        <end position="776"/>
    </location>
</feature>
<dbReference type="Proteomes" id="UP000295110">
    <property type="component" value="Unassembled WGS sequence"/>
</dbReference>
<comment type="subcellular location">
    <subcellularLocation>
        <location evidence="1">Cell membrane</location>
        <topology evidence="1">Multi-pass membrane protein</topology>
    </subcellularLocation>
</comment>
<evidence type="ECO:0000256" key="5">
    <source>
        <dbReference type="ARBA" id="ARBA00023136"/>
    </source>
</evidence>
<dbReference type="Gene3D" id="1.20.1640.10">
    <property type="entry name" value="Multidrug efflux transporter AcrB transmembrane domain"/>
    <property type="match status" value="2"/>
</dbReference>
<feature type="transmembrane region" description="Helical" evidence="6">
    <location>
        <begin position="753"/>
        <end position="772"/>
    </location>
</feature>
<name>A0A4R3UL34_ROSSA</name>
<feature type="transmembrane region" description="Helical" evidence="6">
    <location>
        <begin position="362"/>
        <end position="382"/>
    </location>
</feature>
<feature type="transmembrane region" description="Helical" evidence="6">
    <location>
        <begin position="255"/>
        <end position="275"/>
    </location>
</feature>
<keyword evidence="4 6" id="KW-1133">Transmembrane helix</keyword>
<feature type="transmembrane region" description="Helical" evidence="6">
    <location>
        <begin position="716"/>
        <end position="741"/>
    </location>
</feature>
<feature type="domain" description="Membrane transport protein MMPL" evidence="7">
    <location>
        <begin position="121"/>
        <end position="381"/>
    </location>
</feature>
<dbReference type="InterPro" id="IPR004869">
    <property type="entry name" value="MMPL_dom"/>
</dbReference>
<evidence type="ECO:0000259" key="7">
    <source>
        <dbReference type="Pfam" id="PF03176"/>
    </source>
</evidence>
<accession>A0A4R3UL34</accession>
<evidence type="ECO:0000313" key="9">
    <source>
        <dbReference type="Proteomes" id="UP000295110"/>
    </source>
</evidence>
<evidence type="ECO:0000256" key="3">
    <source>
        <dbReference type="ARBA" id="ARBA00022692"/>
    </source>
</evidence>
<sequence>MKTAARQLLRALVRAEEWIFANPKIVLGLILAVTLGFATRLPGLRIYTDFSDLLPQHHPYIQTYNRVKENFGGANQIVMAIEVEQGTVFNDRTLALLHRATQGVDNLPSVNHNLVGSLTHRTARHVHLTEEGSFASEPYYDARQPHHSVEELEQLRRKVMANPQVYGLLVSPDLKAVLIKAQLNEGEIDYAKTFGALQALQAELATPGHKIYLTGNPVLTGYVYTYLNQIVAILFYTLALLAALLIAYFRRFYGVFLPLLGIALSSIWGLGFMSWLGFNLEPLSMPIPFLIAARAMSHGVQLVARYYEELAITHSGRRAARNALEALFRPGSLAIAVDAIGIGVMVLGAAPFNRKLGISAGFWAFSVIFTVHFMVPLALTVLPEPRAMTNKNQAVRAFLGAAMARSGGTVRGATAILCVAGLLMLAGGKLAAGVKTGETEPGSPILHRDHAYNLSTEAINRLFPGSEELHIVAGTAEKGGIKRPDVLRAIEAFQAEMLADPNLGGTKALPTVVRVVNRLTHNDDPRWAQIPDSADEVGGLMFAYLASSPIPGALKEFVNADENEADLVFYYKDRQAETINRALALAHDAARRVTAGVPDLKFEPAGGIIGVSAAANEALHTDHLLLVPLVMVLAFVVVMAYYQSVHAGWLMVLPMLFSTVLSYAYMGWKGISISVNTVPVIMVGVGVGIDYAVYFMDRIREEMPHVRDVRQAAINAVSTTGYAVSFTALTLTAGVILWVFLSDLRFQSDAAALLSFMLVVNAIAAILIVPAWCVVFKPRFVVEGGRDTEVGQELPGAMERPAEAVA</sequence>
<evidence type="ECO:0000256" key="1">
    <source>
        <dbReference type="ARBA" id="ARBA00004651"/>
    </source>
</evidence>
<keyword evidence="5 6" id="KW-0472">Membrane</keyword>
<dbReference type="InterPro" id="IPR050545">
    <property type="entry name" value="Mycobact_MmpL"/>
</dbReference>
<gene>
    <name evidence="8" type="ORF">EV671_10274</name>
</gene>
<evidence type="ECO:0000256" key="2">
    <source>
        <dbReference type="ARBA" id="ARBA00022475"/>
    </source>
</evidence>